<name>A0ABY5XAE1_ERWPY</name>
<dbReference type="EMBL" id="CP103445">
    <property type="protein sequence ID" value="UWS34085.1"/>
    <property type="molecule type" value="Genomic_DNA"/>
</dbReference>
<sequence>MRSILLPLIAHAMAGLNRLSLALDPQQSEWFTNRSGHSSFRPEVIPAGSGFNAVISRRTGYSSRDWRYQPYASAGQFTSAREALRAGRRMARQMAELRYRFD</sequence>
<organism evidence="2 3">
    <name type="scientific">Erwinia pyrifoliae</name>
    <dbReference type="NCBI Taxonomy" id="79967"/>
    <lineage>
        <taxon>Bacteria</taxon>
        <taxon>Pseudomonadati</taxon>
        <taxon>Pseudomonadota</taxon>
        <taxon>Gammaproteobacteria</taxon>
        <taxon>Enterobacterales</taxon>
        <taxon>Erwiniaceae</taxon>
        <taxon>Erwinia</taxon>
    </lineage>
</organism>
<dbReference type="Proteomes" id="UP001058553">
    <property type="component" value="Chromosome"/>
</dbReference>
<evidence type="ECO:0000313" key="1">
    <source>
        <dbReference type="EMBL" id="UWS33057.1"/>
    </source>
</evidence>
<proteinExistence type="predicted"/>
<gene>
    <name evidence="2" type="ORF">NYP84_02430</name>
    <name evidence="1" type="ORF">NYP84_15850</name>
</gene>
<evidence type="ECO:0000313" key="3">
    <source>
        <dbReference type="Proteomes" id="UP001058553"/>
    </source>
</evidence>
<reference evidence="2" key="1">
    <citation type="submission" date="2022-07" db="EMBL/GenBank/DDBJ databases">
        <title>Genetic diversity of Erwinia pyrifoliae.</title>
        <authorList>
            <person name="Park D.S."/>
            <person name="Ham H."/>
        </authorList>
    </citation>
    <scope>NUCLEOTIDE SEQUENCE</scope>
    <source>
        <strain evidence="2">CP201486</strain>
    </source>
</reference>
<accession>A0ABY5XAE1</accession>
<dbReference type="RefSeq" id="WP_104945013.1">
    <property type="nucleotide sequence ID" value="NZ_CP023567.1"/>
</dbReference>
<dbReference type="EMBL" id="CP103445">
    <property type="protein sequence ID" value="UWS33057.1"/>
    <property type="molecule type" value="Genomic_DNA"/>
</dbReference>
<protein>
    <submittedName>
        <fullName evidence="2">Uncharacterized protein</fullName>
    </submittedName>
</protein>
<dbReference type="GeneID" id="92235834"/>
<evidence type="ECO:0000313" key="2">
    <source>
        <dbReference type="EMBL" id="UWS34085.1"/>
    </source>
</evidence>
<keyword evidence="3" id="KW-1185">Reference proteome</keyword>